<name>A0A2K9YRY6_HAELA</name>
<dbReference type="GO" id="GO:0005737">
    <property type="term" value="C:cytoplasm"/>
    <property type="evidence" value="ECO:0007669"/>
    <property type="project" value="UniProtKB-ARBA"/>
</dbReference>
<reference evidence="2" key="1">
    <citation type="submission" date="2017-12" db="EMBL/GenBank/DDBJ databases">
        <authorList>
            <person name="Hurst M.R.H."/>
        </authorList>
    </citation>
    <scope>NUCLEOTIDE SEQUENCE</scope>
    <source>
        <strain evidence="2">UTEX 2505</strain>
    </source>
</reference>
<geneLocation type="chloroplast" evidence="2"/>
<dbReference type="EMBL" id="MG677935">
    <property type="protein sequence ID" value="AUW36498.1"/>
    <property type="molecule type" value="Genomic_DNA"/>
</dbReference>
<evidence type="ECO:0000259" key="1">
    <source>
        <dbReference type="Pfam" id="PF01348"/>
    </source>
</evidence>
<dbReference type="InterPro" id="IPR024937">
    <property type="entry name" value="Domain_X"/>
</dbReference>
<sequence length="162" mass="18796">MFMKGFCDRKGNPQSLGWLTTYEPHIIVERFNSVITGLCEYYTDFISYPSALNRWVYILRWSAIKTLAHKFHKKIRKILRQFTSPEGKFCVPYFIQAKQKDGRPMTLRKVWTLLSQKDAIGKSRKGAHIPISQKLKAISKGEFVFTVSKGISSPHHGSRIFR</sequence>
<dbReference type="GO" id="GO:0006397">
    <property type="term" value="P:mRNA processing"/>
    <property type="evidence" value="ECO:0007669"/>
    <property type="project" value="InterPro"/>
</dbReference>
<keyword evidence="2" id="KW-0150">Chloroplast</keyword>
<feature type="domain" description="Domain X" evidence="1">
    <location>
        <begin position="4"/>
        <end position="83"/>
    </location>
</feature>
<proteinExistence type="predicted"/>
<dbReference type="Pfam" id="PF01348">
    <property type="entry name" value="Intron_maturas2"/>
    <property type="match status" value="1"/>
</dbReference>
<dbReference type="AlphaFoldDB" id="A0A2K9YRY6"/>
<protein>
    <submittedName>
        <fullName evidence="2">Nicotine oxidoreductase</fullName>
    </submittedName>
</protein>
<accession>A0A2K9YRY6</accession>
<organism evidence="2">
    <name type="scientific">Haematococcus lacustris</name>
    <name type="common">Green alga</name>
    <name type="synonym">Haematococcus pluvialis</name>
    <dbReference type="NCBI Taxonomy" id="44745"/>
    <lineage>
        <taxon>Eukaryota</taxon>
        <taxon>Viridiplantae</taxon>
        <taxon>Chlorophyta</taxon>
        <taxon>core chlorophytes</taxon>
        <taxon>Chlorophyceae</taxon>
        <taxon>CS clade</taxon>
        <taxon>Chlamydomonadales</taxon>
        <taxon>Haematococcaceae</taxon>
        <taxon>Haematococcus</taxon>
    </lineage>
</organism>
<evidence type="ECO:0000313" key="2">
    <source>
        <dbReference type="EMBL" id="AUW36498.1"/>
    </source>
</evidence>
<keyword evidence="2" id="KW-0934">Plastid</keyword>
<gene>
    <name evidence="2" type="ORF">SG3EUKT975908.1</name>
</gene>